<name>A0A0E0F6N8_9ORYZ</name>
<accession>A0A0E0F6N8</accession>
<protein>
    <submittedName>
        <fullName evidence="2">Uncharacterized protein</fullName>
    </submittedName>
</protein>
<evidence type="ECO:0000313" key="3">
    <source>
        <dbReference type="Proteomes" id="UP000008021"/>
    </source>
</evidence>
<reference evidence="2" key="2">
    <citation type="submission" date="2018-05" db="EMBL/GenBank/DDBJ databases">
        <title>OmerRS3 (Oryza meridionalis Reference Sequence Version 3).</title>
        <authorList>
            <person name="Zhang J."/>
            <person name="Kudrna D."/>
            <person name="Lee S."/>
            <person name="Talag J."/>
            <person name="Welchert J."/>
            <person name="Wing R.A."/>
        </authorList>
    </citation>
    <scope>NUCLEOTIDE SEQUENCE [LARGE SCALE GENOMIC DNA]</scope>
    <source>
        <strain evidence="2">cv. OR44</strain>
    </source>
</reference>
<evidence type="ECO:0000313" key="2">
    <source>
        <dbReference type="EnsemblPlants" id="OMERI11G13820.1"/>
    </source>
</evidence>
<dbReference type="Proteomes" id="UP000008021">
    <property type="component" value="Chromosome 11"/>
</dbReference>
<dbReference type="HOGENOM" id="CLU_1734407_0_0_1"/>
<proteinExistence type="predicted"/>
<dbReference type="STRING" id="40149.A0A0E0F6N8"/>
<evidence type="ECO:0000256" key="1">
    <source>
        <dbReference type="SAM" id="MobiDB-lite"/>
    </source>
</evidence>
<dbReference type="AlphaFoldDB" id="A0A0E0F6N8"/>
<sequence>MATTNGAVDPPQWPEEEEDEEDAAAGSSCRVTATNGHHHHQQQLVVSGEMEGDGGGGGREKEDDELKRKWAAIERLPTADRLRLSLLSSTHGGVSNGDVSEGGGGAASSELEVVDVRGLGAAERRAVVERLVADVKHDHVRMLRKQRERMERYVTRSNTSFS</sequence>
<dbReference type="Gramene" id="OMERI11G13820.1">
    <property type="protein sequence ID" value="OMERI11G13820.1"/>
    <property type="gene ID" value="OMERI11G13820"/>
</dbReference>
<reference evidence="2" key="1">
    <citation type="submission" date="2015-04" db="UniProtKB">
        <authorList>
            <consortium name="EnsemblPlants"/>
        </authorList>
    </citation>
    <scope>IDENTIFICATION</scope>
</reference>
<feature type="compositionally biased region" description="Acidic residues" evidence="1">
    <location>
        <begin position="14"/>
        <end position="23"/>
    </location>
</feature>
<feature type="region of interest" description="Disordered" evidence="1">
    <location>
        <begin position="1"/>
        <end position="65"/>
    </location>
</feature>
<organism evidence="2">
    <name type="scientific">Oryza meridionalis</name>
    <dbReference type="NCBI Taxonomy" id="40149"/>
    <lineage>
        <taxon>Eukaryota</taxon>
        <taxon>Viridiplantae</taxon>
        <taxon>Streptophyta</taxon>
        <taxon>Embryophyta</taxon>
        <taxon>Tracheophyta</taxon>
        <taxon>Spermatophyta</taxon>
        <taxon>Magnoliopsida</taxon>
        <taxon>Liliopsida</taxon>
        <taxon>Poales</taxon>
        <taxon>Poaceae</taxon>
        <taxon>BOP clade</taxon>
        <taxon>Oryzoideae</taxon>
        <taxon>Oryzeae</taxon>
        <taxon>Oryzinae</taxon>
        <taxon>Oryza</taxon>
    </lineage>
</organism>
<feature type="region of interest" description="Disordered" evidence="1">
    <location>
        <begin position="89"/>
        <end position="109"/>
    </location>
</feature>
<dbReference type="EnsemblPlants" id="OMERI11G13820.1">
    <property type="protein sequence ID" value="OMERI11G13820.1"/>
    <property type="gene ID" value="OMERI11G13820"/>
</dbReference>
<keyword evidence="3" id="KW-1185">Reference proteome</keyword>